<proteinExistence type="predicted"/>
<gene>
    <name evidence="1" type="ORF">VAT7223_02726</name>
</gene>
<dbReference type="GeneID" id="94231706"/>
<name>A0A1C3IW30_9VIBR</name>
<evidence type="ECO:0000313" key="1">
    <source>
        <dbReference type="EMBL" id="SBS65487.1"/>
    </source>
</evidence>
<dbReference type="EMBL" id="FLQP01000039">
    <property type="protein sequence ID" value="SBS65487.1"/>
    <property type="molecule type" value="Genomic_DNA"/>
</dbReference>
<accession>A0A1C3IW30</accession>
<dbReference type="RefSeq" id="WP_065679515.1">
    <property type="nucleotide sequence ID" value="NZ_AP025460.1"/>
</dbReference>
<dbReference type="AlphaFoldDB" id="A0A1C3IW30"/>
<protein>
    <submittedName>
        <fullName evidence="1">p2 phage tail completion protein R (GpR)</fullName>
    </submittedName>
</protein>
<dbReference type="Proteomes" id="UP000092876">
    <property type="component" value="Unassembled WGS sequence"/>
</dbReference>
<sequence>MKALQSLTDLFKSHVTDAAKMDVWAEDGALFCGQGVFVDGFEIEYTAIVFLQSAKLEPQVLFMHLVSWLNKFDPERAEKGLPMPTFALEPLDKGAFDLKLKIDIREEFDLQESAQGNWKQGDTRYECVSGFEARADEDQLGELVHFVGHLDDLP</sequence>
<organism evidence="1 2">
    <name type="scientific">Vibrio atlanticus</name>
    <dbReference type="NCBI Taxonomy" id="693153"/>
    <lineage>
        <taxon>Bacteria</taxon>
        <taxon>Pseudomonadati</taxon>
        <taxon>Pseudomonadota</taxon>
        <taxon>Gammaproteobacteria</taxon>
        <taxon>Vibrionales</taxon>
        <taxon>Vibrionaceae</taxon>
        <taxon>Vibrio</taxon>
    </lineage>
</organism>
<dbReference type="Pfam" id="PF06891">
    <property type="entry name" value="P2_Phage_GpR"/>
    <property type="match status" value="1"/>
</dbReference>
<reference evidence="2" key="1">
    <citation type="submission" date="2016-06" db="EMBL/GenBank/DDBJ databases">
        <authorList>
            <person name="Rodrigo-Torres Lidia"/>
            <person name="Arahal R.David."/>
        </authorList>
    </citation>
    <scope>NUCLEOTIDE SEQUENCE [LARGE SCALE GENOMIC DNA]</scope>
    <source>
        <strain evidence="2">CECT 7223</strain>
    </source>
</reference>
<evidence type="ECO:0000313" key="2">
    <source>
        <dbReference type="Proteomes" id="UP000092876"/>
    </source>
</evidence>
<dbReference type="InterPro" id="IPR009678">
    <property type="entry name" value="Phage_tail_completion_R"/>
</dbReference>